<keyword evidence="3 8" id="KW-0812">Transmembrane</keyword>
<proteinExistence type="predicted"/>
<dbReference type="NCBIfam" id="NF007813">
    <property type="entry name" value="PRK10522.1"/>
    <property type="match status" value="1"/>
</dbReference>
<protein>
    <submittedName>
        <fullName evidence="11">Multidrug ABC transporter permease/ATP-binding protein</fullName>
    </submittedName>
</protein>
<dbReference type="GO" id="GO:0034040">
    <property type="term" value="F:ATPase-coupled lipid transmembrane transporter activity"/>
    <property type="evidence" value="ECO:0007669"/>
    <property type="project" value="TreeGrafter"/>
</dbReference>
<dbReference type="GO" id="GO:0005886">
    <property type="term" value="C:plasma membrane"/>
    <property type="evidence" value="ECO:0007669"/>
    <property type="project" value="UniProtKB-SubCell"/>
</dbReference>
<dbReference type="InterPro" id="IPR005898">
    <property type="entry name" value="Cyc_pep_transpt_SyrD/YojI"/>
</dbReference>
<dbReference type="InterPro" id="IPR003593">
    <property type="entry name" value="AAA+_ATPase"/>
</dbReference>
<dbReference type="SMART" id="SM00382">
    <property type="entry name" value="AAA"/>
    <property type="match status" value="1"/>
</dbReference>
<keyword evidence="2" id="KW-1003">Cell membrane</keyword>
<gene>
    <name evidence="11" type="ORF">CVP05_05695</name>
</gene>
<dbReference type="GO" id="GO:0016887">
    <property type="term" value="F:ATP hydrolysis activity"/>
    <property type="evidence" value="ECO:0007669"/>
    <property type="project" value="InterPro"/>
</dbReference>
<dbReference type="InterPro" id="IPR011527">
    <property type="entry name" value="ABC1_TM_dom"/>
</dbReference>
<sequence length="556" mass="63139">MAIFLNTLKHYRWHLVSVMLLTFLFSGVGVGVLAFINNRLLQTTDLSQGLLWGFIGLLLLFLLTSTLAQVSLTTLGHRFVYIMRKQLVKQILDTQTEHLNQLGKAKLLASLSSDIREIVIAFVRLPELVQGSVLTLCASGYLYYLSEKIFFVTALWLGVTIWVSNFVVKKVYKYLHVIRETEDHLYANYQSAIDGHRELALNRARAKWYYEQELERSVHSKYINSIYADSLHSFANNWTNVMVLGAVGITFYLALGRNWADLATATTIALTILFLRTPLISAVGALPTILTAKVALDKLATLKLAPYHANFDIEQPLSINWQEIRFEHVTYHYPQQTRGVGFHLEPINLTLKRGEMAFLIGKNGSGKSTFSMLLAGLFEPTSGKIFVDGVEIDITNRAAYRAQISAIFSDFHLFTQLLGKAGFADSYEVGQWLARLQLEQKVRVENNQLLTTNLSQGQRKRLALLVSVLENRPLLILDEWAADQDPTFRRVFYQVLLPLLKAKGHTVFAISHDDSYFYLADRLFLIHQGKLRELVGEEREIASHDAVEKLQNEIQD</sequence>
<dbReference type="InterPro" id="IPR003439">
    <property type="entry name" value="ABC_transporter-like_ATP-bd"/>
</dbReference>
<keyword evidence="4" id="KW-0547">Nucleotide-binding</keyword>
<evidence type="ECO:0000256" key="2">
    <source>
        <dbReference type="ARBA" id="ARBA00022475"/>
    </source>
</evidence>
<dbReference type="GO" id="GO:1904680">
    <property type="term" value="F:peptide transmembrane transporter activity"/>
    <property type="evidence" value="ECO:0007669"/>
    <property type="project" value="InterPro"/>
</dbReference>
<feature type="transmembrane region" description="Helical" evidence="8">
    <location>
        <begin position="267"/>
        <end position="290"/>
    </location>
</feature>
<feature type="domain" description="ABC transporter" evidence="9">
    <location>
        <begin position="324"/>
        <end position="553"/>
    </location>
</feature>
<dbReference type="EMBL" id="PHHA01000010">
    <property type="protein sequence ID" value="PJG85493.1"/>
    <property type="molecule type" value="Genomic_DNA"/>
</dbReference>
<dbReference type="PROSITE" id="PS50893">
    <property type="entry name" value="ABC_TRANSPORTER_2"/>
    <property type="match status" value="1"/>
</dbReference>
<reference evidence="11 12" key="1">
    <citation type="submission" date="2017-11" db="EMBL/GenBank/DDBJ databases">
        <title>Reclassification of Bisgaard taxon 7 as Conservatibacter flavescens gen. nov., sp. nov.</title>
        <authorList>
            <person name="Christensen H."/>
        </authorList>
    </citation>
    <scope>NUCLEOTIDE SEQUENCE [LARGE SCALE GENOMIC DNA]</scope>
    <source>
        <strain evidence="11 12">7_4</strain>
    </source>
</reference>
<evidence type="ECO:0000313" key="12">
    <source>
        <dbReference type="Proteomes" id="UP000229329"/>
    </source>
</evidence>
<evidence type="ECO:0000256" key="6">
    <source>
        <dbReference type="ARBA" id="ARBA00022989"/>
    </source>
</evidence>
<keyword evidence="6 8" id="KW-1133">Transmembrane helix</keyword>
<evidence type="ECO:0000313" key="11">
    <source>
        <dbReference type="EMBL" id="PJG85493.1"/>
    </source>
</evidence>
<organism evidence="11 12">
    <name type="scientific">Conservatibacter flavescens</name>
    <dbReference type="NCBI Taxonomy" id="28161"/>
    <lineage>
        <taxon>Bacteria</taxon>
        <taxon>Pseudomonadati</taxon>
        <taxon>Pseudomonadota</taxon>
        <taxon>Gammaproteobacteria</taxon>
        <taxon>Pasteurellales</taxon>
        <taxon>Pasteurellaceae</taxon>
        <taxon>Conservatibacter</taxon>
    </lineage>
</organism>
<dbReference type="InterPro" id="IPR027417">
    <property type="entry name" value="P-loop_NTPase"/>
</dbReference>
<dbReference type="InterPro" id="IPR017871">
    <property type="entry name" value="ABC_transporter-like_CS"/>
</dbReference>
<dbReference type="InterPro" id="IPR036640">
    <property type="entry name" value="ABC1_TM_sf"/>
</dbReference>
<feature type="transmembrane region" description="Helical" evidence="8">
    <location>
        <begin position="238"/>
        <end position="255"/>
    </location>
</feature>
<name>A0A2M8S2W3_9PAST</name>
<dbReference type="AlphaFoldDB" id="A0A2M8S2W3"/>
<keyword evidence="5 11" id="KW-0067">ATP-binding</keyword>
<dbReference type="CDD" id="cd03228">
    <property type="entry name" value="ABCC_MRP_Like"/>
    <property type="match status" value="1"/>
</dbReference>
<dbReference type="Proteomes" id="UP000229329">
    <property type="component" value="Unassembled WGS sequence"/>
</dbReference>
<dbReference type="PROSITE" id="PS50929">
    <property type="entry name" value="ABC_TM1F"/>
    <property type="match status" value="1"/>
</dbReference>
<accession>A0A2M8S2W3</accession>
<comment type="caution">
    <text evidence="11">The sequence shown here is derived from an EMBL/GenBank/DDBJ whole genome shotgun (WGS) entry which is preliminary data.</text>
</comment>
<dbReference type="Pfam" id="PF00005">
    <property type="entry name" value="ABC_tran"/>
    <property type="match status" value="1"/>
</dbReference>
<dbReference type="GO" id="GO:0005524">
    <property type="term" value="F:ATP binding"/>
    <property type="evidence" value="ECO:0007669"/>
    <property type="project" value="UniProtKB-KW"/>
</dbReference>
<dbReference type="PANTHER" id="PTHR24221">
    <property type="entry name" value="ATP-BINDING CASSETTE SUB-FAMILY B"/>
    <property type="match status" value="1"/>
</dbReference>
<dbReference type="SUPFAM" id="SSF90123">
    <property type="entry name" value="ABC transporter transmembrane region"/>
    <property type="match status" value="1"/>
</dbReference>
<evidence type="ECO:0000256" key="4">
    <source>
        <dbReference type="ARBA" id="ARBA00022741"/>
    </source>
</evidence>
<dbReference type="GO" id="GO:0140359">
    <property type="term" value="F:ABC-type transporter activity"/>
    <property type="evidence" value="ECO:0007669"/>
    <property type="project" value="InterPro"/>
</dbReference>
<dbReference type="OrthoDB" id="9760776at2"/>
<evidence type="ECO:0000256" key="8">
    <source>
        <dbReference type="SAM" id="Phobius"/>
    </source>
</evidence>
<comment type="subcellular location">
    <subcellularLocation>
        <location evidence="1">Cell membrane</location>
        <topology evidence="1">Multi-pass membrane protein</topology>
    </subcellularLocation>
</comment>
<keyword evidence="12" id="KW-1185">Reference proteome</keyword>
<dbReference type="NCBIfam" id="TIGR01194">
    <property type="entry name" value="cyc_pep_trnsptr"/>
    <property type="match status" value="1"/>
</dbReference>
<feature type="transmembrane region" description="Helical" evidence="8">
    <location>
        <begin position="149"/>
        <end position="168"/>
    </location>
</feature>
<dbReference type="SUPFAM" id="SSF52540">
    <property type="entry name" value="P-loop containing nucleoside triphosphate hydrolases"/>
    <property type="match status" value="1"/>
</dbReference>
<feature type="domain" description="ABC transmembrane type-1" evidence="10">
    <location>
        <begin position="19"/>
        <end position="291"/>
    </location>
</feature>
<dbReference type="GO" id="GO:0015833">
    <property type="term" value="P:peptide transport"/>
    <property type="evidence" value="ECO:0007669"/>
    <property type="project" value="InterPro"/>
</dbReference>
<evidence type="ECO:0000256" key="7">
    <source>
        <dbReference type="ARBA" id="ARBA00023136"/>
    </source>
</evidence>
<evidence type="ECO:0000256" key="1">
    <source>
        <dbReference type="ARBA" id="ARBA00004651"/>
    </source>
</evidence>
<evidence type="ECO:0000259" key="9">
    <source>
        <dbReference type="PROSITE" id="PS50893"/>
    </source>
</evidence>
<dbReference type="PANTHER" id="PTHR24221:SF654">
    <property type="entry name" value="ATP-BINDING CASSETTE SUB-FAMILY B MEMBER 6"/>
    <property type="match status" value="1"/>
</dbReference>
<evidence type="ECO:0000256" key="3">
    <source>
        <dbReference type="ARBA" id="ARBA00022692"/>
    </source>
</evidence>
<dbReference type="PROSITE" id="PS00211">
    <property type="entry name" value="ABC_TRANSPORTER_1"/>
    <property type="match status" value="1"/>
</dbReference>
<keyword evidence="7 8" id="KW-0472">Membrane</keyword>
<dbReference type="Gene3D" id="3.40.50.300">
    <property type="entry name" value="P-loop containing nucleotide triphosphate hydrolases"/>
    <property type="match status" value="1"/>
</dbReference>
<dbReference type="Gene3D" id="1.20.1560.10">
    <property type="entry name" value="ABC transporter type 1, transmembrane domain"/>
    <property type="match status" value="1"/>
</dbReference>
<evidence type="ECO:0000259" key="10">
    <source>
        <dbReference type="PROSITE" id="PS50929"/>
    </source>
</evidence>
<dbReference type="RefSeq" id="WP_100288614.1">
    <property type="nucleotide sequence ID" value="NZ_PHHA01000010.1"/>
</dbReference>
<dbReference type="InterPro" id="IPR039421">
    <property type="entry name" value="Type_1_exporter"/>
</dbReference>
<feature type="transmembrane region" description="Helical" evidence="8">
    <location>
        <begin position="12"/>
        <end position="37"/>
    </location>
</feature>
<feature type="transmembrane region" description="Helical" evidence="8">
    <location>
        <begin position="49"/>
        <end position="75"/>
    </location>
</feature>
<evidence type="ECO:0000256" key="5">
    <source>
        <dbReference type="ARBA" id="ARBA00022840"/>
    </source>
</evidence>